<dbReference type="RefSeq" id="WP_378139385.1">
    <property type="nucleotide sequence ID" value="NZ_JBHSEF010000009.1"/>
</dbReference>
<dbReference type="PANTHER" id="PTHR43335:SF11">
    <property type="entry name" value="ABC TRANSPORTER RELATED"/>
    <property type="match status" value="1"/>
</dbReference>
<keyword evidence="4 6" id="KW-0067">ATP-binding</keyword>
<evidence type="ECO:0000256" key="4">
    <source>
        <dbReference type="ARBA" id="ARBA00022840"/>
    </source>
</evidence>
<evidence type="ECO:0000256" key="1">
    <source>
        <dbReference type="ARBA" id="ARBA00005417"/>
    </source>
</evidence>
<dbReference type="InterPro" id="IPR017871">
    <property type="entry name" value="ABC_transporter-like_CS"/>
</dbReference>
<protein>
    <submittedName>
        <fullName evidence="6">ATP-binding cassette domain-containing protein</fullName>
    </submittedName>
</protein>
<evidence type="ECO:0000313" key="6">
    <source>
        <dbReference type="EMBL" id="MFC4353714.1"/>
    </source>
</evidence>
<evidence type="ECO:0000313" key="7">
    <source>
        <dbReference type="Proteomes" id="UP001595733"/>
    </source>
</evidence>
<dbReference type="CDD" id="cd03230">
    <property type="entry name" value="ABC_DR_subfamily_A"/>
    <property type="match status" value="1"/>
</dbReference>
<dbReference type="EMBL" id="JBHSEF010000009">
    <property type="protein sequence ID" value="MFC4353714.1"/>
    <property type="molecule type" value="Genomic_DNA"/>
</dbReference>
<proteinExistence type="inferred from homology"/>
<dbReference type="PROSITE" id="PS50893">
    <property type="entry name" value="ABC_TRANSPORTER_2"/>
    <property type="match status" value="1"/>
</dbReference>
<dbReference type="SUPFAM" id="SSF52540">
    <property type="entry name" value="P-loop containing nucleoside triphosphate hydrolases"/>
    <property type="match status" value="1"/>
</dbReference>
<comment type="caution">
    <text evidence="6">The sequence shown here is derived from an EMBL/GenBank/DDBJ whole genome shotgun (WGS) entry which is preliminary data.</text>
</comment>
<dbReference type="PROSITE" id="PS00211">
    <property type="entry name" value="ABC_TRANSPORTER_1"/>
    <property type="match status" value="1"/>
</dbReference>
<organism evidence="6 7">
    <name type="scientific">Chryseomicrobium palamuruense</name>
    <dbReference type="NCBI Taxonomy" id="682973"/>
    <lineage>
        <taxon>Bacteria</taxon>
        <taxon>Bacillati</taxon>
        <taxon>Bacillota</taxon>
        <taxon>Bacilli</taxon>
        <taxon>Bacillales</taxon>
        <taxon>Caryophanaceae</taxon>
        <taxon>Chryseomicrobium</taxon>
    </lineage>
</organism>
<dbReference type="GO" id="GO:0005524">
    <property type="term" value="F:ATP binding"/>
    <property type="evidence" value="ECO:0007669"/>
    <property type="project" value="UniProtKB-KW"/>
</dbReference>
<keyword evidence="7" id="KW-1185">Reference proteome</keyword>
<reference evidence="7" key="1">
    <citation type="journal article" date="2019" name="Int. J. Syst. Evol. Microbiol.">
        <title>The Global Catalogue of Microorganisms (GCM) 10K type strain sequencing project: providing services to taxonomists for standard genome sequencing and annotation.</title>
        <authorList>
            <consortium name="The Broad Institute Genomics Platform"/>
            <consortium name="The Broad Institute Genome Sequencing Center for Infectious Disease"/>
            <person name="Wu L."/>
            <person name="Ma J."/>
        </authorList>
    </citation>
    <scope>NUCLEOTIDE SEQUENCE [LARGE SCALE GENOMIC DNA]</scope>
    <source>
        <strain evidence="7">CCUG 50353</strain>
    </source>
</reference>
<dbReference type="Pfam" id="PF00005">
    <property type="entry name" value="ABC_tran"/>
    <property type="match status" value="1"/>
</dbReference>
<evidence type="ECO:0000256" key="3">
    <source>
        <dbReference type="ARBA" id="ARBA00022741"/>
    </source>
</evidence>
<dbReference type="SMART" id="SM00382">
    <property type="entry name" value="AAA"/>
    <property type="match status" value="1"/>
</dbReference>
<accession>A0ABV8URH5</accession>
<keyword evidence="2" id="KW-0813">Transport</keyword>
<dbReference type="PANTHER" id="PTHR43335">
    <property type="entry name" value="ABC TRANSPORTER, ATP-BINDING PROTEIN"/>
    <property type="match status" value="1"/>
</dbReference>
<gene>
    <name evidence="6" type="ORF">ACFO0S_01375</name>
</gene>
<comment type="similarity">
    <text evidence="1">Belongs to the ABC transporter superfamily.</text>
</comment>
<dbReference type="Gene3D" id="3.40.50.300">
    <property type="entry name" value="P-loop containing nucleotide triphosphate hydrolases"/>
    <property type="match status" value="1"/>
</dbReference>
<dbReference type="Proteomes" id="UP001595733">
    <property type="component" value="Unassembled WGS sequence"/>
</dbReference>
<dbReference type="InterPro" id="IPR003593">
    <property type="entry name" value="AAA+_ATPase"/>
</dbReference>
<evidence type="ECO:0000259" key="5">
    <source>
        <dbReference type="PROSITE" id="PS50893"/>
    </source>
</evidence>
<evidence type="ECO:0000256" key="2">
    <source>
        <dbReference type="ARBA" id="ARBA00022448"/>
    </source>
</evidence>
<dbReference type="InterPro" id="IPR003439">
    <property type="entry name" value="ABC_transporter-like_ATP-bd"/>
</dbReference>
<dbReference type="InterPro" id="IPR027417">
    <property type="entry name" value="P-loop_NTPase"/>
</dbReference>
<keyword evidence="3" id="KW-0547">Nucleotide-binding</keyword>
<name>A0ABV8URH5_9BACL</name>
<feature type="domain" description="ABC transporter" evidence="5">
    <location>
        <begin position="5"/>
        <end position="230"/>
    </location>
</feature>
<sequence>MSGHLHVENLTKHYGKEAAVQNVTFTLEPNTATALIGPNGAGKTTTLSMLTGLLNPTSGTIVVDGKTGDDYRHKMGFLSQYPQFYGWMSSREYMEMAARLSGVSARDARVESEKALDFVGLGDVKGKKISGFSGGMRQRLGLAQAIVHKPAFLFLDEPVSALDPIGRREILNLVKELQQSTTILYSTHILNDAQEMTDQLLFMRKGNLIEQGSLTNIQKKYEDAHYQIHFTTSEEAASFIDGSTYAAYQENHIAFIPIKEERPRMQEVLASLVASPHLTVTKAERSTASLEEIFLKVVNGK</sequence>